<evidence type="ECO:0000256" key="7">
    <source>
        <dbReference type="RuleBase" id="RU079119"/>
    </source>
</evidence>
<dbReference type="GeneID" id="17285676"/>
<organism evidence="10 11">
    <name type="scientific">Emiliania huxleyi (strain CCMP1516)</name>
    <dbReference type="NCBI Taxonomy" id="280463"/>
    <lineage>
        <taxon>Eukaryota</taxon>
        <taxon>Haptista</taxon>
        <taxon>Haptophyta</taxon>
        <taxon>Prymnesiophyceae</taxon>
        <taxon>Isochrysidales</taxon>
        <taxon>Noelaerhabdaceae</taxon>
        <taxon>Emiliania</taxon>
    </lineage>
</organism>
<dbReference type="PROSITE" id="PS51257">
    <property type="entry name" value="PROKAR_LIPOPROTEIN"/>
    <property type="match status" value="1"/>
</dbReference>
<evidence type="ECO:0000313" key="11">
    <source>
        <dbReference type="Proteomes" id="UP000013827"/>
    </source>
</evidence>
<comment type="subcellular location">
    <subcellularLocation>
        <location evidence="1">Membrane</location>
        <topology evidence="1">Multi-pass membrane protein</topology>
    </subcellularLocation>
</comment>
<name>A0A0D3KXC0_EMIH1</name>
<dbReference type="STRING" id="2903.R1FMY0"/>
<sequence>MAQRQHGLQRPFDSHQVGSWVLIGCFLGLFYGLYLPLHLNTAAGIALIALYSASAGSALVFGFLTTHTDAADPAVIAKRVGPPTVSGPGAGINYCYLCEVGVAKRTRHCRRCDKCVAIFDHHCPWVNTCIGEGNYRYFLAMLAAVGAMTALQLATAVQACVGLTDSSFVRDVEDTYGGMPSAVYAVLMGLTGLAALAAFFLVSQLLFFHLGLIHRGVTTYEFIVAQRRKAAQQPERPSSRWQRCNDELQKNAPCLSMCQLCCEEAMQKRAARRKQASVRPRPVSGTQMSSLPQRPGTSKRMSGSAPSSASDAPPGSARRGNGAASSAPSPAPA</sequence>
<dbReference type="Pfam" id="PF01529">
    <property type="entry name" value="DHHC"/>
    <property type="match status" value="1"/>
</dbReference>
<evidence type="ECO:0000256" key="5">
    <source>
        <dbReference type="ARBA" id="ARBA00023136"/>
    </source>
</evidence>
<feature type="compositionally biased region" description="Polar residues" evidence="8">
    <location>
        <begin position="284"/>
        <end position="301"/>
    </location>
</feature>
<feature type="region of interest" description="Disordered" evidence="8">
    <location>
        <begin position="272"/>
        <end position="333"/>
    </location>
</feature>
<keyword evidence="2 7" id="KW-0808">Transferase</keyword>
<protein>
    <recommendedName>
        <fullName evidence="7">Palmitoyltransferase</fullName>
        <ecNumber evidence="7">2.3.1.225</ecNumber>
    </recommendedName>
</protein>
<dbReference type="eggNOG" id="KOG1311">
    <property type="taxonomic scope" value="Eukaryota"/>
</dbReference>
<dbReference type="GO" id="GO:0006612">
    <property type="term" value="P:protein targeting to membrane"/>
    <property type="evidence" value="ECO:0007669"/>
    <property type="project" value="TreeGrafter"/>
</dbReference>
<evidence type="ECO:0000313" key="10">
    <source>
        <dbReference type="EnsemblProtists" id="EOD40405"/>
    </source>
</evidence>
<keyword evidence="3 7" id="KW-0812">Transmembrane</keyword>
<feature type="transmembrane region" description="Helical" evidence="7">
    <location>
        <begin position="137"/>
        <end position="164"/>
    </location>
</feature>
<proteinExistence type="inferred from homology"/>
<feature type="transmembrane region" description="Helical" evidence="7">
    <location>
        <begin position="20"/>
        <end position="37"/>
    </location>
</feature>
<dbReference type="OMA" id="ICGFVEP"/>
<dbReference type="RefSeq" id="XP_005792834.1">
    <property type="nucleotide sequence ID" value="XM_005792777.1"/>
</dbReference>
<dbReference type="EnsemblProtists" id="EOD40405">
    <property type="protein sequence ID" value="EOD40405"/>
    <property type="gene ID" value="EMIHUDRAFT_428789"/>
</dbReference>
<dbReference type="KEGG" id="ehx:EMIHUDRAFT_428789"/>
<dbReference type="HOGENOM" id="CLU_835290_0_0_1"/>
<feature type="domain" description="Palmitoyltransferase DHHC" evidence="9">
    <location>
        <begin position="93"/>
        <end position="224"/>
    </location>
</feature>
<dbReference type="GO" id="GO:0016020">
    <property type="term" value="C:membrane"/>
    <property type="evidence" value="ECO:0007669"/>
    <property type="project" value="UniProtKB-SubCell"/>
</dbReference>
<evidence type="ECO:0000256" key="3">
    <source>
        <dbReference type="ARBA" id="ARBA00022692"/>
    </source>
</evidence>
<dbReference type="GO" id="GO:0005783">
    <property type="term" value="C:endoplasmic reticulum"/>
    <property type="evidence" value="ECO:0007669"/>
    <property type="project" value="TreeGrafter"/>
</dbReference>
<dbReference type="GO" id="GO:0005794">
    <property type="term" value="C:Golgi apparatus"/>
    <property type="evidence" value="ECO:0007669"/>
    <property type="project" value="TreeGrafter"/>
</dbReference>
<dbReference type="AlphaFoldDB" id="A0A0D3KXC0"/>
<reference evidence="10" key="2">
    <citation type="submission" date="2024-10" db="UniProtKB">
        <authorList>
            <consortium name="EnsemblProtists"/>
        </authorList>
    </citation>
    <scope>IDENTIFICATION</scope>
</reference>
<dbReference type="Proteomes" id="UP000013827">
    <property type="component" value="Unassembled WGS sequence"/>
</dbReference>
<dbReference type="PANTHER" id="PTHR22883">
    <property type="entry name" value="ZINC FINGER DHHC DOMAIN CONTAINING PROTEIN"/>
    <property type="match status" value="1"/>
</dbReference>
<comment type="domain">
    <text evidence="7">The DHHC domain is required for palmitoyltransferase activity.</text>
</comment>
<dbReference type="PaxDb" id="2903-EOD40405"/>
<evidence type="ECO:0000256" key="1">
    <source>
        <dbReference type="ARBA" id="ARBA00004141"/>
    </source>
</evidence>
<dbReference type="InterPro" id="IPR039859">
    <property type="entry name" value="PFA4/ZDH16/20/ERF2-like"/>
</dbReference>
<feature type="compositionally biased region" description="Low complexity" evidence="8">
    <location>
        <begin position="302"/>
        <end position="333"/>
    </location>
</feature>
<comment type="catalytic activity">
    <reaction evidence="7">
        <text>L-cysteinyl-[protein] + hexadecanoyl-CoA = S-hexadecanoyl-L-cysteinyl-[protein] + CoA</text>
        <dbReference type="Rhea" id="RHEA:36683"/>
        <dbReference type="Rhea" id="RHEA-COMP:10131"/>
        <dbReference type="Rhea" id="RHEA-COMP:11032"/>
        <dbReference type="ChEBI" id="CHEBI:29950"/>
        <dbReference type="ChEBI" id="CHEBI:57287"/>
        <dbReference type="ChEBI" id="CHEBI:57379"/>
        <dbReference type="ChEBI" id="CHEBI:74151"/>
        <dbReference type="EC" id="2.3.1.225"/>
    </reaction>
</comment>
<keyword evidence="5 7" id="KW-0472">Membrane</keyword>
<evidence type="ECO:0000256" key="6">
    <source>
        <dbReference type="ARBA" id="ARBA00023315"/>
    </source>
</evidence>
<reference evidence="11" key="1">
    <citation type="journal article" date="2013" name="Nature">
        <title>Pan genome of the phytoplankton Emiliania underpins its global distribution.</title>
        <authorList>
            <person name="Read B.A."/>
            <person name="Kegel J."/>
            <person name="Klute M.J."/>
            <person name="Kuo A."/>
            <person name="Lefebvre S.C."/>
            <person name="Maumus F."/>
            <person name="Mayer C."/>
            <person name="Miller J."/>
            <person name="Monier A."/>
            <person name="Salamov A."/>
            <person name="Young J."/>
            <person name="Aguilar M."/>
            <person name="Claverie J.M."/>
            <person name="Frickenhaus S."/>
            <person name="Gonzalez K."/>
            <person name="Herman E.K."/>
            <person name="Lin Y.C."/>
            <person name="Napier J."/>
            <person name="Ogata H."/>
            <person name="Sarno A.F."/>
            <person name="Shmutz J."/>
            <person name="Schroeder D."/>
            <person name="de Vargas C."/>
            <person name="Verret F."/>
            <person name="von Dassow P."/>
            <person name="Valentin K."/>
            <person name="Van de Peer Y."/>
            <person name="Wheeler G."/>
            <person name="Dacks J.B."/>
            <person name="Delwiche C.F."/>
            <person name="Dyhrman S.T."/>
            <person name="Glockner G."/>
            <person name="John U."/>
            <person name="Richards T."/>
            <person name="Worden A.Z."/>
            <person name="Zhang X."/>
            <person name="Grigoriev I.V."/>
            <person name="Allen A.E."/>
            <person name="Bidle K."/>
            <person name="Borodovsky M."/>
            <person name="Bowler C."/>
            <person name="Brownlee C."/>
            <person name="Cock J.M."/>
            <person name="Elias M."/>
            <person name="Gladyshev V.N."/>
            <person name="Groth M."/>
            <person name="Guda C."/>
            <person name="Hadaegh A."/>
            <person name="Iglesias-Rodriguez M.D."/>
            <person name="Jenkins J."/>
            <person name="Jones B.M."/>
            <person name="Lawson T."/>
            <person name="Leese F."/>
            <person name="Lindquist E."/>
            <person name="Lobanov A."/>
            <person name="Lomsadze A."/>
            <person name="Malik S.B."/>
            <person name="Marsh M.E."/>
            <person name="Mackinder L."/>
            <person name="Mock T."/>
            <person name="Mueller-Roeber B."/>
            <person name="Pagarete A."/>
            <person name="Parker M."/>
            <person name="Probert I."/>
            <person name="Quesneville H."/>
            <person name="Raines C."/>
            <person name="Rensing S.A."/>
            <person name="Riano-Pachon D.M."/>
            <person name="Richier S."/>
            <person name="Rokitta S."/>
            <person name="Shiraiwa Y."/>
            <person name="Soanes D.M."/>
            <person name="van der Giezen M."/>
            <person name="Wahlund T.M."/>
            <person name="Williams B."/>
            <person name="Wilson W."/>
            <person name="Wolfe G."/>
            <person name="Wurch L.L."/>
        </authorList>
    </citation>
    <scope>NUCLEOTIDE SEQUENCE</scope>
</reference>
<keyword evidence="6 7" id="KW-0012">Acyltransferase</keyword>
<dbReference type="GO" id="GO:0019706">
    <property type="term" value="F:protein-cysteine S-palmitoyltransferase activity"/>
    <property type="evidence" value="ECO:0007669"/>
    <property type="project" value="UniProtKB-EC"/>
</dbReference>
<evidence type="ECO:0000256" key="2">
    <source>
        <dbReference type="ARBA" id="ARBA00022679"/>
    </source>
</evidence>
<feature type="transmembrane region" description="Helical" evidence="7">
    <location>
        <begin position="184"/>
        <end position="208"/>
    </location>
</feature>
<evidence type="ECO:0000256" key="4">
    <source>
        <dbReference type="ARBA" id="ARBA00022989"/>
    </source>
</evidence>
<dbReference type="EC" id="2.3.1.225" evidence="7"/>
<dbReference type="InterPro" id="IPR001594">
    <property type="entry name" value="Palmitoyltrfase_DHHC"/>
</dbReference>
<comment type="similarity">
    <text evidence="7">Belongs to the DHHC palmitoyltransferase family.</text>
</comment>
<evidence type="ECO:0000256" key="8">
    <source>
        <dbReference type="SAM" id="MobiDB-lite"/>
    </source>
</evidence>
<dbReference type="PANTHER" id="PTHR22883:SF203">
    <property type="entry name" value="PALMITOYLTRANSFERASE"/>
    <property type="match status" value="1"/>
</dbReference>
<keyword evidence="4 7" id="KW-1133">Transmembrane helix</keyword>
<keyword evidence="11" id="KW-1185">Reference proteome</keyword>
<feature type="transmembrane region" description="Helical" evidence="7">
    <location>
        <begin position="43"/>
        <end position="64"/>
    </location>
</feature>
<evidence type="ECO:0000259" key="9">
    <source>
        <dbReference type="Pfam" id="PF01529"/>
    </source>
</evidence>
<dbReference type="PROSITE" id="PS50216">
    <property type="entry name" value="DHHC"/>
    <property type="match status" value="1"/>
</dbReference>
<accession>A0A0D3KXC0</accession>